<feature type="domain" description="Putative zinc-finger" evidence="4">
    <location>
        <begin position="6"/>
        <end position="38"/>
    </location>
</feature>
<name>A0ABW0TQQ5_9BACL</name>
<comment type="caution">
    <text evidence="5">The sequence shown here is derived from an EMBL/GenBank/DDBJ whole genome shotgun (WGS) entry which is preliminary data.</text>
</comment>
<keyword evidence="3" id="KW-1133">Transmembrane helix</keyword>
<dbReference type="InterPro" id="IPR027383">
    <property type="entry name" value="Znf_put"/>
</dbReference>
<dbReference type="Gene3D" id="1.10.10.1320">
    <property type="entry name" value="Anti-sigma factor, zinc-finger domain"/>
    <property type="match status" value="1"/>
</dbReference>
<dbReference type="EMBL" id="JBHSNO010000009">
    <property type="protein sequence ID" value="MFC5590744.1"/>
    <property type="molecule type" value="Genomic_DNA"/>
</dbReference>
<sequence>MNTCPEQIIHYMHSYLDGDISLEEERELKKHLDSCGQCKEIMNGLTEAITFIGSAAPVTAPPGLVEGVMARLPKEKSQAGIQRWLRRHPLLSAAAMFLILMSATFFSSYGNDQQFSVSKQPNLIVEGQTVLVPAGETVEGDVVVKNGILRIEGEVNGDVTVIHGEKYMASTAIVTGKTEEIDEVFDWIWYKMKSTAKNIFSSPNKEDE</sequence>
<reference evidence="6" key="1">
    <citation type="journal article" date="2019" name="Int. J. Syst. Evol. Microbiol.">
        <title>The Global Catalogue of Microorganisms (GCM) 10K type strain sequencing project: providing services to taxonomists for standard genome sequencing and annotation.</title>
        <authorList>
            <consortium name="The Broad Institute Genomics Platform"/>
            <consortium name="The Broad Institute Genome Sequencing Center for Infectious Disease"/>
            <person name="Wu L."/>
            <person name="Ma J."/>
        </authorList>
    </citation>
    <scope>NUCLEOTIDE SEQUENCE [LARGE SCALE GENOMIC DNA]</scope>
    <source>
        <strain evidence="6">CGMCC 4.1434</strain>
    </source>
</reference>
<protein>
    <recommendedName>
        <fullName evidence="2">Anti-sigma-W factor RsiW</fullName>
    </recommendedName>
</protein>
<proteinExistence type="inferred from homology"/>
<dbReference type="RefSeq" id="WP_381437676.1">
    <property type="nucleotide sequence ID" value="NZ_JBHSNO010000009.1"/>
</dbReference>
<evidence type="ECO:0000313" key="6">
    <source>
        <dbReference type="Proteomes" id="UP001596109"/>
    </source>
</evidence>
<feature type="transmembrane region" description="Helical" evidence="3">
    <location>
        <begin position="90"/>
        <end position="110"/>
    </location>
</feature>
<evidence type="ECO:0000256" key="3">
    <source>
        <dbReference type="SAM" id="Phobius"/>
    </source>
</evidence>
<evidence type="ECO:0000259" key="4">
    <source>
        <dbReference type="Pfam" id="PF13490"/>
    </source>
</evidence>
<dbReference type="Pfam" id="PF13490">
    <property type="entry name" value="zf-HC2"/>
    <property type="match status" value="1"/>
</dbReference>
<organism evidence="5 6">
    <name type="scientific">Sporosarcina soli</name>
    <dbReference type="NCBI Taxonomy" id="334736"/>
    <lineage>
        <taxon>Bacteria</taxon>
        <taxon>Bacillati</taxon>
        <taxon>Bacillota</taxon>
        <taxon>Bacilli</taxon>
        <taxon>Bacillales</taxon>
        <taxon>Caryophanaceae</taxon>
        <taxon>Sporosarcina</taxon>
    </lineage>
</organism>
<gene>
    <name evidence="5" type="ORF">ACFPRA_17735</name>
</gene>
<keyword evidence="6" id="KW-1185">Reference proteome</keyword>
<evidence type="ECO:0000256" key="1">
    <source>
        <dbReference type="ARBA" id="ARBA00024353"/>
    </source>
</evidence>
<accession>A0ABW0TQQ5</accession>
<evidence type="ECO:0000313" key="5">
    <source>
        <dbReference type="EMBL" id="MFC5590744.1"/>
    </source>
</evidence>
<keyword evidence="3" id="KW-0472">Membrane</keyword>
<dbReference type="InterPro" id="IPR041916">
    <property type="entry name" value="Anti_sigma_zinc_sf"/>
</dbReference>
<evidence type="ECO:0000256" key="2">
    <source>
        <dbReference type="ARBA" id="ARBA00024438"/>
    </source>
</evidence>
<dbReference type="Proteomes" id="UP001596109">
    <property type="component" value="Unassembled WGS sequence"/>
</dbReference>
<comment type="similarity">
    <text evidence="1">Belongs to the zinc-associated anti-sigma factor (ZAS) superfamily. Anti-sigma-W factor family.</text>
</comment>
<keyword evidence="3" id="KW-0812">Transmembrane</keyword>